<gene>
    <name evidence="1" type="ORF">XD54_0447</name>
</gene>
<evidence type="ECO:0000313" key="2">
    <source>
        <dbReference type="Proteomes" id="UP000053911"/>
    </source>
</evidence>
<protein>
    <submittedName>
        <fullName evidence="1">Uncharacterized protein</fullName>
    </submittedName>
</protein>
<comment type="caution">
    <text evidence="1">The sequence shown here is derived from an EMBL/GenBank/DDBJ whole genome shotgun (WGS) entry which is preliminary data.</text>
</comment>
<proteinExistence type="predicted"/>
<name>A0A101EN45_9EURY</name>
<evidence type="ECO:0000313" key="1">
    <source>
        <dbReference type="EMBL" id="KUK18199.1"/>
    </source>
</evidence>
<dbReference type="EMBL" id="LGFD01000006">
    <property type="protein sequence ID" value="KUK18199.1"/>
    <property type="molecule type" value="Genomic_DNA"/>
</dbReference>
<organism evidence="1 2">
    <name type="scientific">Thermococcus sibiricus</name>
    <dbReference type="NCBI Taxonomy" id="172049"/>
    <lineage>
        <taxon>Archaea</taxon>
        <taxon>Methanobacteriati</taxon>
        <taxon>Methanobacteriota</taxon>
        <taxon>Thermococci</taxon>
        <taxon>Thermococcales</taxon>
        <taxon>Thermococcaceae</taxon>
        <taxon>Thermococcus</taxon>
    </lineage>
</organism>
<accession>A0A101EN45</accession>
<dbReference type="Proteomes" id="UP000053911">
    <property type="component" value="Unassembled WGS sequence"/>
</dbReference>
<dbReference type="RefSeq" id="WP_015849042.1">
    <property type="nucleotide sequence ID" value="NZ_LGFD01000006.1"/>
</dbReference>
<reference evidence="2" key="1">
    <citation type="journal article" date="2015" name="MBio">
        <title>Genome-Resolved Metagenomic Analysis Reveals Roles for Candidate Phyla and Other Microbial Community Members in Biogeochemical Transformations in Oil Reservoirs.</title>
        <authorList>
            <person name="Hu P."/>
            <person name="Tom L."/>
            <person name="Singh A."/>
            <person name="Thomas B.C."/>
            <person name="Baker B.J."/>
            <person name="Piceno Y.M."/>
            <person name="Andersen G.L."/>
            <person name="Banfield J.F."/>
        </authorList>
    </citation>
    <scope>NUCLEOTIDE SEQUENCE [LARGE SCALE GENOMIC DNA]</scope>
</reference>
<dbReference type="PATRIC" id="fig|172049.5.peg.1108"/>
<dbReference type="AlphaFoldDB" id="A0A101EN45"/>
<sequence length="59" mass="6887">MYAHTEFDEVTKMLARIVYYKNSTIPEEKIIAVNKIEKAIEIARKNLGRDTIGFEIEEI</sequence>